<gene>
    <name evidence="1" type="ORF">RPERSI_LOCUS29070</name>
</gene>
<dbReference type="EMBL" id="CAJVQC010108175">
    <property type="protein sequence ID" value="CAG8834085.1"/>
    <property type="molecule type" value="Genomic_DNA"/>
</dbReference>
<organism evidence="1 2">
    <name type="scientific">Racocetra persica</name>
    <dbReference type="NCBI Taxonomy" id="160502"/>
    <lineage>
        <taxon>Eukaryota</taxon>
        <taxon>Fungi</taxon>
        <taxon>Fungi incertae sedis</taxon>
        <taxon>Mucoromycota</taxon>
        <taxon>Glomeromycotina</taxon>
        <taxon>Glomeromycetes</taxon>
        <taxon>Diversisporales</taxon>
        <taxon>Gigasporaceae</taxon>
        <taxon>Racocetra</taxon>
    </lineage>
</organism>
<protein>
    <submittedName>
        <fullName evidence="1">28171_t:CDS:1</fullName>
    </submittedName>
</protein>
<reference evidence="1" key="1">
    <citation type="submission" date="2021-06" db="EMBL/GenBank/DDBJ databases">
        <authorList>
            <person name="Kallberg Y."/>
            <person name="Tangrot J."/>
            <person name="Rosling A."/>
        </authorList>
    </citation>
    <scope>NUCLEOTIDE SEQUENCE</scope>
    <source>
        <strain evidence="1">MA461A</strain>
    </source>
</reference>
<feature type="non-terminal residue" evidence="1">
    <location>
        <position position="1"/>
    </location>
</feature>
<sequence length="115" mass="13335">VSNDHKRNNTFGLFYHISLSLNHIQNFSETVDFLKIHNCQAIGSEKEIDLSLEDYDSQAFSLENKIDSQDSLSNEEPNKDHSNICYRSYEYTHSYTYKAIKKVDTNKQHKQASVA</sequence>
<evidence type="ECO:0000313" key="1">
    <source>
        <dbReference type="EMBL" id="CAG8834085.1"/>
    </source>
</evidence>
<proteinExistence type="predicted"/>
<feature type="non-terminal residue" evidence="1">
    <location>
        <position position="115"/>
    </location>
</feature>
<name>A0ACA9SCK3_9GLOM</name>
<evidence type="ECO:0000313" key="2">
    <source>
        <dbReference type="Proteomes" id="UP000789920"/>
    </source>
</evidence>
<comment type="caution">
    <text evidence="1">The sequence shown here is derived from an EMBL/GenBank/DDBJ whole genome shotgun (WGS) entry which is preliminary data.</text>
</comment>
<accession>A0ACA9SCK3</accession>
<keyword evidence="2" id="KW-1185">Reference proteome</keyword>
<dbReference type="Proteomes" id="UP000789920">
    <property type="component" value="Unassembled WGS sequence"/>
</dbReference>